<dbReference type="SUPFAM" id="SSF56973">
    <property type="entry name" value="Aerolisin/ETX pore-forming domain"/>
    <property type="match status" value="1"/>
</dbReference>
<feature type="signal peptide" evidence="1">
    <location>
        <begin position="1"/>
        <end position="27"/>
    </location>
</feature>
<dbReference type="RefSeq" id="WP_211481481.1">
    <property type="nucleotide sequence ID" value="NZ_FNJR01000014.1"/>
</dbReference>
<protein>
    <submittedName>
        <fullName evidence="2">Uncharacterized protein</fullName>
    </submittedName>
</protein>
<organism evidence="2 3">
    <name type="scientific">Actinopolyspora xinjiangensis</name>
    <dbReference type="NCBI Taxonomy" id="405564"/>
    <lineage>
        <taxon>Bacteria</taxon>
        <taxon>Bacillati</taxon>
        <taxon>Actinomycetota</taxon>
        <taxon>Actinomycetes</taxon>
        <taxon>Actinopolysporales</taxon>
        <taxon>Actinopolysporaceae</taxon>
        <taxon>Actinopolyspora</taxon>
    </lineage>
</organism>
<evidence type="ECO:0000313" key="3">
    <source>
        <dbReference type="Proteomes" id="UP000199497"/>
    </source>
</evidence>
<sequence length="197" mass="21592">MRLGDRLAIGLSTAALAVTGLVAPAGAATEAEPTVRQLLEQCENGNTDLCEFHPSGPPEDYRGSYDLVGGATNCSGGTSTRIIRWESTRSTSTNVSVTISANATLGEVFEVGFETSYERQWSWSTTKSDEIRHELGPDQAVNIYAAPMRQKVTGTYELHFGDPYYGHYYWYVNNVTVDGPRDNPAWETRVESKPANC</sequence>
<dbReference type="EMBL" id="FNJR01000014">
    <property type="protein sequence ID" value="SDP93275.1"/>
    <property type="molecule type" value="Genomic_DNA"/>
</dbReference>
<gene>
    <name evidence="2" type="ORF">SAMN04487905_11470</name>
</gene>
<dbReference type="Proteomes" id="UP000199497">
    <property type="component" value="Unassembled WGS sequence"/>
</dbReference>
<dbReference type="Gene3D" id="2.170.15.10">
    <property type="entry name" value="Proaerolysin, chain A, domain 3"/>
    <property type="match status" value="1"/>
</dbReference>
<dbReference type="STRING" id="405564.SAMN04487905_11470"/>
<proteinExistence type="predicted"/>
<evidence type="ECO:0000256" key="1">
    <source>
        <dbReference type="SAM" id="SignalP"/>
    </source>
</evidence>
<reference evidence="3" key="1">
    <citation type="submission" date="2016-10" db="EMBL/GenBank/DDBJ databases">
        <authorList>
            <person name="Varghese N."/>
            <person name="Submissions S."/>
        </authorList>
    </citation>
    <scope>NUCLEOTIDE SEQUENCE [LARGE SCALE GENOMIC DNA]</scope>
    <source>
        <strain evidence="3">DSM 46732</strain>
    </source>
</reference>
<accession>A0A1H0WS10</accession>
<keyword evidence="3" id="KW-1185">Reference proteome</keyword>
<keyword evidence="1" id="KW-0732">Signal</keyword>
<evidence type="ECO:0000313" key="2">
    <source>
        <dbReference type="EMBL" id="SDP93275.1"/>
    </source>
</evidence>
<feature type="chain" id="PRO_5011667556" evidence="1">
    <location>
        <begin position="28"/>
        <end position="197"/>
    </location>
</feature>
<name>A0A1H0WS10_9ACTN</name>
<dbReference type="AlphaFoldDB" id="A0A1H0WS10"/>